<comment type="caution">
    <text evidence="5">The sequence shown here is derived from an EMBL/GenBank/DDBJ whole genome shotgun (WGS) entry which is preliminary data.</text>
</comment>
<reference evidence="5" key="1">
    <citation type="submission" date="2018-11" db="EMBL/GenBank/DDBJ databases">
        <authorList>
            <person name="Alioto T."/>
            <person name="Alioto T."/>
        </authorList>
    </citation>
    <scope>NUCLEOTIDE SEQUENCE</scope>
</reference>
<keyword evidence="3 4" id="KW-0732">Signal</keyword>
<comment type="subcellular location">
    <subcellularLocation>
        <location evidence="1">Secreted</location>
    </subcellularLocation>
</comment>
<evidence type="ECO:0000313" key="6">
    <source>
        <dbReference type="Proteomes" id="UP000596742"/>
    </source>
</evidence>
<evidence type="ECO:0000313" key="5">
    <source>
        <dbReference type="EMBL" id="VDI62080.1"/>
    </source>
</evidence>
<sequence length="86" mass="9954">MNKNILVMKSFFFICLLISLIGDSAEQISFSTDWGSGKRSFLESYENICKSKLEQSLIFDIASLVQRHVESFMDCKNDNSNLKHRR</sequence>
<dbReference type="EMBL" id="UYJE01008209">
    <property type="protein sequence ID" value="VDI62080.1"/>
    <property type="molecule type" value="Genomic_DNA"/>
</dbReference>
<keyword evidence="2" id="KW-0964">Secreted</keyword>
<organism evidence="5 6">
    <name type="scientific">Mytilus galloprovincialis</name>
    <name type="common">Mediterranean mussel</name>
    <dbReference type="NCBI Taxonomy" id="29158"/>
    <lineage>
        <taxon>Eukaryota</taxon>
        <taxon>Metazoa</taxon>
        <taxon>Spiralia</taxon>
        <taxon>Lophotrochozoa</taxon>
        <taxon>Mollusca</taxon>
        <taxon>Bivalvia</taxon>
        <taxon>Autobranchia</taxon>
        <taxon>Pteriomorphia</taxon>
        <taxon>Mytilida</taxon>
        <taxon>Mytiloidea</taxon>
        <taxon>Mytilidae</taxon>
        <taxon>Mytilinae</taxon>
        <taxon>Mytilus</taxon>
    </lineage>
</organism>
<accession>A0A8B6GCD0</accession>
<evidence type="ECO:0000256" key="2">
    <source>
        <dbReference type="ARBA" id="ARBA00022525"/>
    </source>
</evidence>
<evidence type="ECO:0000256" key="1">
    <source>
        <dbReference type="ARBA" id="ARBA00004613"/>
    </source>
</evidence>
<proteinExistence type="predicted"/>
<evidence type="ECO:0000256" key="4">
    <source>
        <dbReference type="SAM" id="SignalP"/>
    </source>
</evidence>
<feature type="chain" id="PRO_5032680235" description="Adipokinetic hormone 1" evidence="4">
    <location>
        <begin position="28"/>
        <end position="86"/>
    </location>
</feature>
<dbReference type="GO" id="GO:0005179">
    <property type="term" value="F:hormone activity"/>
    <property type="evidence" value="ECO:0007669"/>
    <property type="project" value="InterPro"/>
</dbReference>
<feature type="signal peptide" evidence="4">
    <location>
        <begin position="1"/>
        <end position="27"/>
    </location>
</feature>
<evidence type="ECO:0000256" key="3">
    <source>
        <dbReference type="ARBA" id="ARBA00022729"/>
    </source>
</evidence>
<dbReference type="OrthoDB" id="6159864at2759"/>
<dbReference type="AlphaFoldDB" id="A0A8B6GCD0"/>
<dbReference type="Pfam" id="PF06377">
    <property type="entry name" value="Adipokin_hormo"/>
    <property type="match status" value="1"/>
</dbReference>
<dbReference type="Proteomes" id="UP000596742">
    <property type="component" value="Unassembled WGS sequence"/>
</dbReference>
<name>A0A8B6GCD0_MYTGA</name>
<keyword evidence="6" id="KW-1185">Reference proteome</keyword>
<protein>
    <recommendedName>
        <fullName evidence="7">Adipokinetic hormone 1</fullName>
    </recommendedName>
</protein>
<dbReference type="InterPro" id="IPR010475">
    <property type="entry name" value="AKH/RPCH_hormone"/>
</dbReference>
<gene>
    <name evidence="5" type="ORF">MGAL_10B069560</name>
</gene>
<evidence type="ECO:0008006" key="7">
    <source>
        <dbReference type="Google" id="ProtNLM"/>
    </source>
</evidence>
<dbReference type="GO" id="GO:0005576">
    <property type="term" value="C:extracellular region"/>
    <property type="evidence" value="ECO:0007669"/>
    <property type="project" value="UniProtKB-SubCell"/>
</dbReference>